<organism evidence="1 2">
    <name type="scientific">Methylobacter tundripaludum</name>
    <dbReference type="NCBI Taxonomy" id="173365"/>
    <lineage>
        <taxon>Bacteria</taxon>
        <taxon>Pseudomonadati</taxon>
        <taxon>Pseudomonadota</taxon>
        <taxon>Gammaproteobacteria</taxon>
        <taxon>Methylococcales</taxon>
        <taxon>Methylococcaceae</taxon>
        <taxon>Methylobacter</taxon>
    </lineage>
</organism>
<gene>
    <name evidence="1" type="ORF">B0F87_110144</name>
</gene>
<dbReference type="Proteomes" id="UP000240010">
    <property type="component" value="Unassembled WGS sequence"/>
</dbReference>
<evidence type="ECO:0008006" key="3">
    <source>
        <dbReference type="Google" id="ProtNLM"/>
    </source>
</evidence>
<name>A0A2S6HA40_9GAMM</name>
<evidence type="ECO:0000313" key="1">
    <source>
        <dbReference type="EMBL" id="PPK74347.1"/>
    </source>
</evidence>
<dbReference type="EMBL" id="PTIZ01000010">
    <property type="protein sequence ID" value="PPK74347.1"/>
    <property type="molecule type" value="Genomic_DNA"/>
</dbReference>
<evidence type="ECO:0000313" key="2">
    <source>
        <dbReference type="Proteomes" id="UP000240010"/>
    </source>
</evidence>
<protein>
    <recommendedName>
        <fullName evidence="3">DUF2288 domain-containing protein</fullName>
    </recommendedName>
</protein>
<dbReference type="Pfam" id="PF10052">
    <property type="entry name" value="DUF2288"/>
    <property type="match status" value="1"/>
</dbReference>
<comment type="caution">
    <text evidence="1">The sequence shown here is derived from an EMBL/GenBank/DDBJ whole genome shotgun (WGS) entry which is preliminary data.</text>
</comment>
<proteinExistence type="predicted"/>
<dbReference type="InterPro" id="IPR018741">
    <property type="entry name" value="DUF2288"/>
</dbReference>
<sequence length="99" mass="11136">MNESNGCDIAREKVNLETSQIAWKELQRFFAAGAAVFVASDLDLVDVAYQFSIDNKDQVALWMQSNQVALVSDQQAADWFEADADVWAVVVKPWILIQE</sequence>
<reference evidence="1 2" key="1">
    <citation type="submission" date="2018-02" db="EMBL/GenBank/DDBJ databases">
        <title>Subsurface microbial communities from deep shales in Ohio and West Virginia, USA.</title>
        <authorList>
            <person name="Wrighton K."/>
        </authorList>
    </citation>
    <scope>NUCLEOTIDE SEQUENCE [LARGE SCALE GENOMIC DNA]</scope>
    <source>
        <strain evidence="1 2">OWC-DMM</strain>
    </source>
</reference>
<dbReference type="AlphaFoldDB" id="A0A2S6HA40"/>
<accession>A0A2S6HA40</accession>
<dbReference type="RefSeq" id="WP_104429964.1">
    <property type="nucleotide sequence ID" value="NZ_PTIZ01000010.1"/>
</dbReference>